<evidence type="ECO:0000256" key="2">
    <source>
        <dbReference type="ARBA" id="ARBA00005851"/>
    </source>
</evidence>
<dbReference type="Proteomes" id="UP001153737">
    <property type="component" value="Chromosome 4"/>
</dbReference>
<dbReference type="EC" id="5.3.3.12" evidence="8"/>
<dbReference type="GO" id="GO:0005125">
    <property type="term" value="F:cytokine activity"/>
    <property type="evidence" value="ECO:0007669"/>
    <property type="project" value="UniProtKB-KW"/>
</dbReference>
<dbReference type="EC" id="5.3.2.1" evidence="9"/>
<evidence type="ECO:0000256" key="6">
    <source>
        <dbReference type="ARBA" id="ARBA00036735"/>
    </source>
</evidence>
<evidence type="ECO:0000256" key="10">
    <source>
        <dbReference type="ARBA" id="ARBA00041631"/>
    </source>
</evidence>
<dbReference type="GO" id="GO:0050178">
    <property type="term" value="F:phenylpyruvate tautomerase activity"/>
    <property type="evidence" value="ECO:0007669"/>
    <property type="project" value="UniProtKB-EC"/>
</dbReference>
<evidence type="ECO:0000256" key="4">
    <source>
        <dbReference type="ARBA" id="ARBA00022525"/>
    </source>
</evidence>
<evidence type="ECO:0000256" key="12">
    <source>
        <dbReference type="ARBA" id="ARBA00042730"/>
    </source>
</evidence>
<organism evidence="13 14">
    <name type="scientific">Phaedon cochleariae</name>
    <name type="common">Mustard beetle</name>
    <dbReference type="NCBI Taxonomy" id="80249"/>
    <lineage>
        <taxon>Eukaryota</taxon>
        <taxon>Metazoa</taxon>
        <taxon>Ecdysozoa</taxon>
        <taxon>Arthropoda</taxon>
        <taxon>Hexapoda</taxon>
        <taxon>Insecta</taxon>
        <taxon>Pterygota</taxon>
        <taxon>Neoptera</taxon>
        <taxon>Endopterygota</taxon>
        <taxon>Coleoptera</taxon>
        <taxon>Polyphaga</taxon>
        <taxon>Cucujiformia</taxon>
        <taxon>Chrysomeloidea</taxon>
        <taxon>Chrysomelidae</taxon>
        <taxon>Chrysomelinae</taxon>
        <taxon>Chrysomelini</taxon>
        <taxon>Phaedon</taxon>
    </lineage>
</organism>
<comment type="similarity">
    <text evidence="2">Belongs to the MIF family.</text>
</comment>
<comment type="catalytic activity">
    <reaction evidence="6">
        <text>3-phenylpyruvate = enol-phenylpyruvate</text>
        <dbReference type="Rhea" id="RHEA:17097"/>
        <dbReference type="ChEBI" id="CHEBI:16815"/>
        <dbReference type="ChEBI" id="CHEBI:18005"/>
        <dbReference type="EC" id="5.3.2.1"/>
    </reaction>
</comment>
<evidence type="ECO:0000313" key="13">
    <source>
        <dbReference type="EMBL" id="CAH1164783.1"/>
    </source>
</evidence>
<proteinExistence type="inferred from homology"/>
<accession>A0A9P0DTX2</accession>
<sequence>MPYLRLETNVPQEKIPIDLSAKLSELLSKSLGKPLNFCCASVTGGVNMSWGGTNDPAAQATLMSIGALGVEENKRHSKALTDCITQALGIDADRMYISFDDKKASDVGYRKTTFHEIFGSK</sequence>
<protein>
    <recommendedName>
        <fullName evidence="12">L-dopachrome isomerase</fullName>
        <ecNumber evidence="9">5.3.2.1</ecNumber>
        <ecNumber evidence="8">5.3.3.12</ecNumber>
    </recommendedName>
    <alternativeName>
        <fullName evidence="10">L-dopachrome tautomerase</fullName>
    </alternativeName>
    <alternativeName>
        <fullName evidence="11">Phenylpyruvate tautomerase</fullName>
    </alternativeName>
</protein>
<evidence type="ECO:0000256" key="8">
    <source>
        <dbReference type="ARBA" id="ARBA00038932"/>
    </source>
</evidence>
<evidence type="ECO:0000256" key="11">
    <source>
        <dbReference type="ARBA" id="ARBA00041912"/>
    </source>
</evidence>
<dbReference type="InterPro" id="IPR001398">
    <property type="entry name" value="Macrophage_inhib_fac"/>
</dbReference>
<dbReference type="GO" id="GO:0005615">
    <property type="term" value="C:extracellular space"/>
    <property type="evidence" value="ECO:0007669"/>
    <property type="project" value="UniProtKB-KW"/>
</dbReference>
<dbReference type="PANTHER" id="PTHR11954">
    <property type="entry name" value="D-DOPACHROME DECARBOXYLASE"/>
    <property type="match status" value="1"/>
</dbReference>
<evidence type="ECO:0000256" key="7">
    <source>
        <dbReference type="ARBA" id="ARBA00036823"/>
    </source>
</evidence>
<dbReference type="Pfam" id="PF01187">
    <property type="entry name" value="MIF"/>
    <property type="match status" value="1"/>
</dbReference>
<keyword evidence="5" id="KW-0413">Isomerase</keyword>
<comment type="catalytic activity">
    <reaction evidence="7">
        <text>L-dopachrome = 5,6-dihydroxyindole-2-carboxylate</text>
        <dbReference type="Rhea" id="RHEA:13041"/>
        <dbReference type="ChEBI" id="CHEBI:16875"/>
        <dbReference type="ChEBI" id="CHEBI:57509"/>
        <dbReference type="EC" id="5.3.3.12"/>
    </reaction>
</comment>
<dbReference type="Gene3D" id="3.30.429.10">
    <property type="entry name" value="Macrophage Migration Inhibitory Factor"/>
    <property type="match status" value="1"/>
</dbReference>
<gene>
    <name evidence="13" type="ORF">PHAECO_LOCUS8597</name>
</gene>
<dbReference type="InterPro" id="IPR014347">
    <property type="entry name" value="Tautomerase/MIF_sf"/>
</dbReference>
<keyword evidence="3" id="KW-0202">Cytokine</keyword>
<dbReference type="EMBL" id="OU896710">
    <property type="protein sequence ID" value="CAH1164783.1"/>
    <property type="molecule type" value="Genomic_DNA"/>
</dbReference>
<keyword evidence="4" id="KW-0964">Secreted</keyword>
<evidence type="ECO:0000256" key="3">
    <source>
        <dbReference type="ARBA" id="ARBA00022514"/>
    </source>
</evidence>
<evidence type="ECO:0000256" key="5">
    <source>
        <dbReference type="ARBA" id="ARBA00023235"/>
    </source>
</evidence>
<dbReference type="PANTHER" id="PTHR11954:SF6">
    <property type="entry name" value="MACROPHAGE MIGRATION INHIBITORY FACTOR"/>
    <property type="match status" value="1"/>
</dbReference>
<dbReference type="OrthoDB" id="255819at2759"/>
<reference evidence="13" key="1">
    <citation type="submission" date="2022-01" db="EMBL/GenBank/DDBJ databases">
        <authorList>
            <person name="King R."/>
        </authorList>
    </citation>
    <scope>NUCLEOTIDE SEQUENCE</scope>
</reference>
<comment type="subcellular location">
    <subcellularLocation>
        <location evidence="1">Secreted</location>
    </subcellularLocation>
</comment>
<keyword evidence="14" id="KW-1185">Reference proteome</keyword>
<reference evidence="13" key="2">
    <citation type="submission" date="2022-10" db="EMBL/GenBank/DDBJ databases">
        <authorList>
            <consortium name="ENA_rothamsted_submissions"/>
            <consortium name="culmorum"/>
            <person name="King R."/>
        </authorList>
    </citation>
    <scope>NUCLEOTIDE SEQUENCE</scope>
</reference>
<evidence type="ECO:0000256" key="1">
    <source>
        <dbReference type="ARBA" id="ARBA00004613"/>
    </source>
</evidence>
<dbReference type="GO" id="GO:0004167">
    <property type="term" value="F:dopachrome isomerase activity"/>
    <property type="evidence" value="ECO:0007669"/>
    <property type="project" value="UniProtKB-EC"/>
</dbReference>
<evidence type="ECO:0000256" key="9">
    <source>
        <dbReference type="ARBA" id="ARBA00039086"/>
    </source>
</evidence>
<name>A0A9P0DTX2_PHACE</name>
<dbReference type="SUPFAM" id="SSF55331">
    <property type="entry name" value="Tautomerase/MIF"/>
    <property type="match status" value="1"/>
</dbReference>
<evidence type="ECO:0000313" key="14">
    <source>
        <dbReference type="Proteomes" id="UP001153737"/>
    </source>
</evidence>
<dbReference type="AlphaFoldDB" id="A0A9P0DTX2"/>